<dbReference type="SUPFAM" id="SSF56529">
    <property type="entry name" value="FAH"/>
    <property type="match status" value="1"/>
</dbReference>
<name>A0A561QBH5_9HYPH</name>
<comment type="caution">
    <text evidence="2">The sequence shown here is derived from an EMBL/GenBank/DDBJ whole genome shotgun (WGS) entry which is preliminary data.</text>
</comment>
<evidence type="ECO:0000313" key="2">
    <source>
        <dbReference type="EMBL" id="TWF47708.1"/>
    </source>
</evidence>
<feature type="region of interest" description="Disordered" evidence="1">
    <location>
        <begin position="35"/>
        <end position="63"/>
    </location>
</feature>
<dbReference type="AlphaFoldDB" id="A0A561QBH5"/>
<evidence type="ECO:0000256" key="1">
    <source>
        <dbReference type="SAM" id="MobiDB-lite"/>
    </source>
</evidence>
<dbReference type="GO" id="GO:0003824">
    <property type="term" value="F:catalytic activity"/>
    <property type="evidence" value="ECO:0007669"/>
    <property type="project" value="InterPro"/>
</dbReference>
<protein>
    <submittedName>
        <fullName evidence="2">2-keto-4-pentenoate hydratase</fullName>
    </submittedName>
</protein>
<evidence type="ECO:0000313" key="3">
    <source>
        <dbReference type="Proteomes" id="UP000320653"/>
    </source>
</evidence>
<gene>
    <name evidence="2" type="ORF">FHW37_1104</name>
</gene>
<keyword evidence="3" id="KW-1185">Reference proteome</keyword>
<organism evidence="2 3">
    <name type="scientific">Neorhizobium alkalisoli</name>
    <dbReference type="NCBI Taxonomy" id="528178"/>
    <lineage>
        <taxon>Bacteria</taxon>
        <taxon>Pseudomonadati</taxon>
        <taxon>Pseudomonadota</taxon>
        <taxon>Alphaproteobacteria</taxon>
        <taxon>Hyphomicrobiales</taxon>
        <taxon>Rhizobiaceae</taxon>
        <taxon>Rhizobium/Agrobacterium group</taxon>
        <taxon>Neorhizobium</taxon>
    </lineage>
</organism>
<dbReference type="Proteomes" id="UP000320653">
    <property type="component" value="Unassembled WGS sequence"/>
</dbReference>
<dbReference type="Gene3D" id="3.90.850.10">
    <property type="entry name" value="Fumarylacetoacetase-like, C-terminal domain"/>
    <property type="match status" value="1"/>
</dbReference>
<accession>A0A561QBH5</accession>
<dbReference type="InterPro" id="IPR036663">
    <property type="entry name" value="Fumarylacetoacetase_C_sf"/>
</dbReference>
<proteinExistence type="predicted"/>
<reference evidence="2 3" key="1">
    <citation type="submission" date="2019-06" db="EMBL/GenBank/DDBJ databases">
        <title>Sorghum-associated microbial communities from plants grown in Nebraska, USA.</title>
        <authorList>
            <person name="Schachtman D."/>
        </authorList>
    </citation>
    <scope>NUCLEOTIDE SEQUENCE [LARGE SCALE GENOMIC DNA]</scope>
    <source>
        <strain evidence="2 3">1225</strain>
    </source>
</reference>
<sequence>MTTASGIQIGRAYLSQNRVRDQRLFELPAHTLRSRRKSNGASLTIERPEKPGSIVGGQRGNGHDGASRAGYAVLGFSEPVQRHFGASCPRLMQADGGRRFSDDDMSVHENTVGYQIDIAFEIAREYPFVGEDITAESVSRVIAGVYPVLVAFNGYRHRSGRLTRIDHAEITMESTPIPCMDLSGDVDVRAVVHRDGRTAWDVTSMLVRPLRALLWTAERLREEGSRLKKGDIVTSGTYPFLLDIRPGDRLIADVVDKAEISHRFENGV</sequence>
<dbReference type="EMBL" id="VIWP01000010">
    <property type="protein sequence ID" value="TWF47708.1"/>
    <property type="molecule type" value="Genomic_DNA"/>
</dbReference>